<gene>
    <name evidence="2" type="ORF">QEH59_13185</name>
</gene>
<name>A0ABU1AKP2_9BACT</name>
<protein>
    <recommendedName>
        <fullName evidence="1">MOSC domain-containing protein</fullName>
    </recommendedName>
</protein>
<dbReference type="RefSeq" id="WP_308985840.1">
    <property type="nucleotide sequence ID" value="NZ_JARXIC010000023.1"/>
</dbReference>
<comment type="caution">
    <text evidence="2">The sequence shown here is derived from an EMBL/GenBank/DDBJ whole genome shotgun (WGS) entry which is preliminary data.</text>
</comment>
<dbReference type="Pfam" id="PF03473">
    <property type="entry name" value="MOSC"/>
    <property type="match status" value="1"/>
</dbReference>
<evidence type="ECO:0000313" key="3">
    <source>
        <dbReference type="Proteomes" id="UP001243717"/>
    </source>
</evidence>
<accession>A0ABU1AKP2</accession>
<evidence type="ECO:0000259" key="1">
    <source>
        <dbReference type="Pfam" id="PF03473"/>
    </source>
</evidence>
<dbReference type="Proteomes" id="UP001243717">
    <property type="component" value="Unassembled WGS sequence"/>
</dbReference>
<dbReference type="Gene3D" id="2.40.33.20">
    <property type="entry name" value="PK beta-barrel domain-like"/>
    <property type="match status" value="1"/>
</dbReference>
<proteinExistence type="predicted"/>
<keyword evidence="3" id="KW-1185">Reference proteome</keyword>
<sequence>MNTRFMDAVRWAGAARVGSGHVDFLVNRPVEGVHESVDELYLDVQRGILGDRWSETAWLRLPDGRADPRVQVSLTNTRVMQCFTGAEPGDVFRCGDNIYTDLNLSMSALPPGARLQIDEAVLEVSDVENDACGKFVQRFGVDAFRCVRAEANRSLRLRGIFCSIVRAGRVRVGASLSLLPAS</sequence>
<evidence type="ECO:0000313" key="2">
    <source>
        <dbReference type="EMBL" id="MDQ8195384.1"/>
    </source>
</evidence>
<feature type="domain" description="MOSC" evidence="1">
    <location>
        <begin position="90"/>
        <end position="175"/>
    </location>
</feature>
<dbReference type="InterPro" id="IPR011037">
    <property type="entry name" value="Pyrv_Knase-like_insert_dom_sf"/>
</dbReference>
<dbReference type="InterPro" id="IPR005302">
    <property type="entry name" value="MoCF_Sase_C"/>
</dbReference>
<organism evidence="2 3">
    <name type="scientific">Thalassobacterium sedimentorum</name>
    <dbReference type="NCBI Taxonomy" id="3041258"/>
    <lineage>
        <taxon>Bacteria</taxon>
        <taxon>Pseudomonadati</taxon>
        <taxon>Verrucomicrobiota</taxon>
        <taxon>Opitutia</taxon>
        <taxon>Puniceicoccales</taxon>
        <taxon>Coraliomargaritaceae</taxon>
        <taxon>Thalassobacterium</taxon>
    </lineage>
</organism>
<dbReference type="SUPFAM" id="SSF50800">
    <property type="entry name" value="PK beta-barrel domain-like"/>
    <property type="match status" value="1"/>
</dbReference>
<reference evidence="2 3" key="1">
    <citation type="submission" date="2023-04" db="EMBL/GenBank/DDBJ databases">
        <title>A novel bacteria isolated from coastal sediment.</title>
        <authorList>
            <person name="Liu X.-J."/>
            <person name="Du Z.-J."/>
        </authorList>
    </citation>
    <scope>NUCLEOTIDE SEQUENCE [LARGE SCALE GENOMIC DNA]</scope>
    <source>
        <strain evidence="2 3">SDUM461004</strain>
    </source>
</reference>
<dbReference type="EMBL" id="JARXIC010000023">
    <property type="protein sequence ID" value="MDQ8195384.1"/>
    <property type="molecule type" value="Genomic_DNA"/>
</dbReference>